<reference evidence="7" key="1">
    <citation type="submission" date="2022-07" db="EMBL/GenBank/DDBJ databases">
        <title>Genome Sequence of Leucocoprinus birnbaumii.</title>
        <authorList>
            <person name="Buettner E."/>
        </authorList>
    </citation>
    <scope>NUCLEOTIDE SEQUENCE</scope>
    <source>
        <strain evidence="7">VT141</strain>
    </source>
</reference>
<proteinExistence type="inferred from homology"/>
<dbReference type="InterPro" id="IPR057983">
    <property type="entry name" value="NAA35-like_N"/>
</dbReference>
<keyword evidence="8" id="KW-1185">Reference proteome</keyword>
<comment type="caution">
    <text evidence="7">The sequence shown here is derived from an EMBL/GenBank/DDBJ whole genome shotgun (WGS) entry which is preliminary data.</text>
</comment>
<evidence type="ECO:0000259" key="5">
    <source>
        <dbReference type="Pfam" id="PF04112"/>
    </source>
</evidence>
<gene>
    <name evidence="7" type="ORF">NP233_g4697</name>
</gene>
<accession>A0AAD5VU65</accession>
<feature type="domain" description="NAA35-like N-terminal" evidence="5">
    <location>
        <begin position="37"/>
        <end position="190"/>
    </location>
</feature>
<dbReference type="InterPro" id="IPR057982">
    <property type="entry name" value="TPR_NAA35"/>
</dbReference>
<name>A0AAD5VU65_9AGAR</name>
<feature type="region of interest" description="Disordered" evidence="4">
    <location>
        <begin position="669"/>
        <end position="742"/>
    </location>
</feature>
<dbReference type="PANTHER" id="PTHR21373">
    <property type="entry name" value="GLUCOSE REPRESSIBLE PROTEIN MAK10"/>
    <property type="match status" value="1"/>
</dbReference>
<comment type="subcellular location">
    <subcellularLocation>
        <location evidence="1">Cytoplasm</location>
    </subcellularLocation>
</comment>
<sequence>MDIVPASDLPGASFNFHDVKSVFEDAAADMSDDQTLFMEGFTLQDAMAAFEIGEPRLDSGFIPAGDVKPKFNPLAPLLPEEVCWIIDIAFSYEMEWHNGNFMSHTVLTLLYIYHLDYIDPELVQIPFLNLEDPYRPAELITVVLRAAVAGLLKCCDLTWREMSKGAVQDTEDWQSDKCEIYLLEGTPVRVVASMLEEASVWVSDSAKVPYHWKEPLISRLQLRKTFLQLLDTNVHQSPAQFKGYIDNCQEFLRQLASQPIPEPRQESVARLAFDPYVSKQLNTAVPIRVLPIGSSEETWRTFHVFFEDLKETSRLATTHSLTTWKVVGNLRVWTSKSIIQHPYIRSLTQSVFYDGVLVFDNYPFVWLVDKFFLETIGITWSYFQSQVSRRWTGNSMPSFDILEKDIYKLMIPHIRGSWSNPPRRRRHLMKALVGWHHLYDAISEMVLYVDFSDLPPDNIISALPNAVLLWRLSAIREIVFSGFQLELYAPEERTLAYWYLTQVFELELRCYETLLPGMPQSMPAYNEMLFNQQLSTALQSLCSSLFIVTLPLLSFNWNRTRPNFFRRYKWAFKPDYERFDTPPVGHPDLVEFMRTCLDTLKDETAPPLEGIELAAGLLRDLVGVASDEEGFNPPAVTPQLGDWADGWAHDRRENLITIVDDISSALTSQSSVSSPSPIAHSLPNPSLSPSISSPPITPSTSTGSASTSTNNSIRDSVTTSSTAASDAELKPQLDGENSGGKTVKVSVKDIGLHWDPSVHPWFPIPKSSLFAKAK</sequence>
<dbReference type="AlphaFoldDB" id="A0AAD5VU65"/>
<comment type="similarity">
    <text evidence="2">Belongs to the MAK10 family.</text>
</comment>
<dbReference type="Pfam" id="PF25789">
    <property type="entry name" value="TPR_NAA35"/>
    <property type="match status" value="1"/>
</dbReference>
<evidence type="ECO:0000256" key="3">
    <source>
        <dbReference type="ARBA" id="ARBA00022490"/>
    </source>
</evidence>
<keyword evidence="3" id="KW-0963">Cytoplasm</keyword>
<evidence type="ECO:0000256" key="4">
    <source>
        <dbReference type="SAM" id="MobiDB-lite"/>
    </source>
</evidence>
<feature type="compositionally biased region" description="Low complexity" evidence="4">
    <location>
        <begin position="669"/>
        <end position="726"/>
    </location>
</feature>
<dbReference type="EMBL" id="JANIEX010000259">
    <property type="protein sequence ID" value="KAJ3569987.1"/>
    <property type="molecule type" value="Genomic_DNA"/>
</dbReference>
<evidence type="ECO:0000313" key="8">
    <source>
        <dbReference type="Proteomes" id="UP001213000"/>
    </source>
</evidence>
<dbReference type="GO" id="GO:0031417">
    <property type="term" value="C:NatC complex"/>
    <property type="evidence" value="ECO:0007669"/>
    <property type="project" value="InterPro"/>
</dbReference>
<dbReference type="Proteomes" id="UP001213000">
    <property type="component" value="Unassembled WGS sequence"/>
</dbReference>
<protein>
    <submittedName>
        <fullName evidence="7">Uncharacterized protein</fullName>
    </submittedName>
</protein>
<dbReference type="PANTHER" id="PTHR21373:SF0">
    <property type="entry name" value="N-ALPHA-ACETYLTRANSFERASE 35, NATC AUXILIARY SUBUNIT"/>
    <property type="match status" value="1"/>
</dbReference>
<evidence type="ECO:0000259" key="6">
    <source>
        <dbReference type="Pfam" id="PF25789"/>
    </source>
</evidence>
<evidence type="ECO:0000256" key="1">
    <source>
        <dbReference type="ARBA" id="ARBA00004496"/>
    </source>
</evidence>
<dbReference type="Pfam" id="PF04112">
    <property type="entry name" value="Mak10"/>
    <property type="match status" value="1"/>
</dbReference>
<evidence type="ECO:0000256" key="2">
    <source>
        <dbReference type="ARBA" id="ARBA00006289"/>
    </source>
</evidence>
<feature type="domain" description="NAA35-like TPR repeats" evidence="6">
    <location>
        <begin position="342"/>
        <end position="505"/>
    </location>
</feature>
<organism evidence="7 8">
    <name type="scientific">Leucocoprinus birnbaumii</name>
    <dbReference type="NCBI Taxonomy" id="56174"/>
    <lineage>
        <taxon>Eukaryota</taxon>
        <taxon>Fungi</taxon>
        <taxon>Dikarya</taxon>
        <taxon>Basidiomycota</taxon>
        <taxon>Agaricomycotina</taxon>
        <taxon>Agaricomycetes</taxon>
        <taxon>Agaricomycetidae</taxon>
        <taxon>Agaricales</taxon>
        <taxon>Agaricineae</taxon>
        <taxon>Agaricaceae</taxon>
        <taxon>Leucocoprinus</taxon>
    </lineage>
</organism>
<dbReference type="InterPro" id="IPR007244">
    <property type="entry name" value="Naa35_N"/>
</dbReference>
<evidence type="ECO:0000313" key="7">
    <source>
        <dbReference type="EMBL" id="KAJ3569987.1"/>
    </source>
</evidence>